<dbReference type="Gene3D" id="3.90.1590.10">
    <property type="entry name" value="glutathione-dependent formaldehyde- activating enzyme (gfa)"/>
    <property type="match status" value="1"/>
</dbReference>
<dbReference type="GO" id="GO:0016846">
    <property type="term" value="F:carbon-sulfur lyase activity"/>
    <property type="evidence" value="ECO:0007669"/>
    <property type="project" value="InterPro"/>
</dbReference>
<name>A0A848FJG8_9BURK</name>
<dbReference type="SUPFAM" id="SSF51316">
    <property type="entry name" value="Mss4-like"/>
    <property type="match status" value="1"/>
</dbReference>
<evidence type="ECO:0000256" key="3">
    <source>
        <dbReference type="ARBA" id="ARBA00022833"/>
    </source>
</evidence>
<evidence type="ECO:0000313" key="7">
    <source>
        <dbReference type="Proteomes" id="UP000574067"/>
    </source>
</evidence>
<evidence type="ECO:0000256" key="4">
    <source>
        <dbReference type="ARBA" id="ARBA00023239"/>
    </source>
</evidence>
<keyword evidence="2" id="KW-0479">Metal-binding</keyword>
<feature type="domain" description="CENP-V/GFA" evidence="5">
    <location>
        <begin position="4"/>
        <end position="107"/>
    </location>
</feature>
<proteinExistence type="inferred from homology"/>
<keyword evidence="7" id="KW-1185">Reference proteome</keyword>
<dbReference type="GO" id="GO:0046872">
    <property type="term" value="F:metal ion binding"/>
    <property type="evidence" value="ECO:0007669"/>
    <property type="project" value="UniProtKB-KW"/>
</dbReference>
<protein>
    <submittedName>
        <fullName evidence="6">GFA family protein</fullName>
    </submittedName>
</protein>
<dbReference type="PANTHER" id="PTHR33337:SF40">
    <property type="entry name" value="CENP-V_GFA DOMAIN-CONTAINING PROTEIN-RELATED"/>
    <property type="match status" value="1"/>
</dbReference>
<comment type="caution">
    <text evidence="6">The sequence shown here is derived from an EMBL/GenBank/DDBJ whole genome shotgun (WGS) entry which is preliminary data.</text>
</comment>
<comment type="similarity">
    <text evidence="1">Belongs to the Gfa family.</text>
</comment>
<keyword evidence="3" id="KW-0862">Zinc</keyword>
<dbReference type="EMBL" id="JABBFW010000031">
    <property type="protein sequence ID" value="NML18360.1"/>
    <property type="molecule type" value="Genomic_DNA"/>
</dbReference>
<organism evidence="6 7">
    <name type="scientific">Azohydromonas caseinilytica</name>
    <dbReference type="NCBI Taxonomy" id="2728836"/>
    <lineage>
        <taxon>Bacteria</taxon>
        <taxon>Pseudomonadati</taxon>
        <taxon>Pseudomonadota</taxon>
        <taxon>Betaproteobacteria</taxon>
        <taxon>Burkholderiales</taxon>
        <taxon>Sphaerotilaceae</taxon>
        <taxon>Azohydromonas</taxon>
    </lineage>
</organism>
<dbReference type="InterPro" id="IPR011057">
    <property type="entry name" value="Mss4-like_sf"/>
</dbReference>
<dbReference type="Pfam" id="PF04828">
    <property type="entry name" value="GFA"/>
    <property type="match status" value="1"/>
</dbReference>
<gene>
    <name evidence="6" type="ORF">HHL10_25655</name>
</gene>
<evidence type="ECO:0000313" key="6">
    <source>
        <dbReference type="EMBL" id="NML18360.1"/>
    </source>
</evidence>
<sequence length="138" mass="14901">MPTIQGGCLCGAVRYRADAAPLMTAICNCKHCQRQTGTAFSILVAIPKGALVMEGAQPNTYQDIGESGLPVLRRFCSKCGSPILSELAATPTMDWIKAGTLDDTSWLQPQVNIWCDSAQPWLQMSDAIPRIPRNPPLA</sequence>
<keyword evidence="4" id="KW-0456">Lyase</keyword>
<evidence type="ECO:0000256" key="1">
    <source>
        <dbReference type="ARBA" id="ARBA00005495"/>
    </source>
</evidence>
<dbReference type="Proteomes" id="UP000574067">
    <property type="component" value="Unassembled WGS sequence"/>
</dbReference>
<dbReference type="PROSITE" id="PS51891">
    <property type="entry name" value="CENP_V_GFA"/>
    <property type="match status" value="1"/>
</dbReference>
<reference evidence="6 7" key="1">
    <citation type="submission" date="2020-04" db="EMBL/GenBank/DDBJ databases">
        <title>Azohydromonas sp. isolated from soil.</title>
        <authorList>
            <person name="Dahal R.H."/>
        </authorList>
    </citation>
    <scope>NUCLEOTIDE SEQUENCE [LARGE SCALE GENOMIC DNA]</scope>
    <source>
        <strain evidence="6 7">G-1-1-14</strain>
    </source>
</reference>
<dbReference type="PANTHER" id="PTHR33337">
    <property type="entry name" value="GFA DOMAIN-CONTAINING PROTEIN"/>
    <property type="match status" value="1"/>
</dbReference>
<evidence type="ECO:0000259" key="5">
    <source>
        <dbReference type="PROSITE" id="PS51891"/>
    </source>
</evidence>
<dbReference type="RefSeq" id="WP_169163258.1">
    <property type="nucleotide sequence ID" value="NZ_JABBFW010000031.1"/>
</dbReference>
<dbReference type="AlphaFoldDB" id="A0A848FJG8"/>
<evidence type="ECO:0000256" key="2">
    <source>
        <dbReference type="ARBA" id="ARBA00022723"/>
    </source>
</evidence>
<accession>A0A848FJG8</accession>
<dbReference type="InterPro" id="IPR006913">
    <property type="entry name" value="CENP-V/GFA"/>
</dbReference>